<comment type="caution">
    <text evidence="2">The sequence shown here is derived from an EMBL/GenBank/DDBJ whole genome shotgun (WGS) entry which is preliminary data.</text>
</comment>
<reference evidence="2 3" key="1">
    <citation type="journal article" date="2021" name="Elife">
        <title>Chloroplast acquisition without the gene transfer in kleptoplastic sea slugs, Plakobranchus ocellatus.</title>
        <authorList>
            <person name="Maeda T."/>
            <person name="Takahashi S."/>
            <person name="Yoshida T."/>
            <person name="Shimamura S."/>
            <person name="Takaki Y."/>
            <person name="Nagai Y."/>
            <person name="Toyoda A."/>
            <person name="Suzuki Y."/>
            <person name="Arimoto A."/>
            <person name="Ishii H."/>
            <person name="Satoh N."/>
            <person name="Nishiyama T."/>
            <person name="Hasebe M."/>
            <person name="Maruyama T."/>
            <person name="Minagawa J."/>
            <person name="Obokata J."/>
            <person name="Shigenobu S."/>
        </authorList>
    </citation>
    <scope>NUCLEOTIDE SEQUENCE [LARGE SCALE GENOMIC DNA]</scope>
</reference>
<proteinExistence type="predicted"/>
<dbReference type="InterPro" id="IPR016187">
    <property type="entry name" value="CTDL_fold"/>
</dbReference>
<dbReference type="SUPFAM" id="SSF56436">
    <property type="entry name" value="C-type lectin-like"/>
    <property type="match status" value="1"/>
</dbReference>
<dbReference type="PANTHER" id="PTHR22803">
    <property type="entry name" value="MANNOSE, PHOSPHOLIPASE, LECTIN RECEPTOR RELATED"/>
    <property type="match status" value="1"/>
</dbReference>
<dbReference type="Proteomes" id="UP000735302">
    <property type="component" value="Unassembled WGS sequence"/>
</dbReference>
<dbReference type="SMART" id="SM00034">
    <property type="entry name" value="CLECT"/>
    <property type="match status" value="1"/>
</dbReference>
<evidence type="ECO:0000313" key="3">
    <source>
        <dbReference type="Proteomes" id="UP000735302"/>
    </source>
</evidence>
<organism evidence="2 3">
    <name type="scientific">Plakobranchus ocellatus</name>
    <dbReference type="NCBI Taxonomy" id="259542"/>
    <lineage>
        <taxon>Eukaryota</taxon>
        <taxon>Metazoa</taxon>
        <taxon>Spiralia</taxon>
        <taxon>Lophotrochozoa</taxon>
        <taxon>Mollusca</taxon>
        <taxon>Gastropoda</taxon>
        <taxon>Heterobranchia</taxon>
        <taxon>Euthyneura</taxon>
        <taxon>Panpulmonata</taxon>
        <taxon>Sacoglossa</taxon>
        <taxon>Placobranchoidea</taxon>
        <taxon>Plakobranchidae</taxon>
        <taxon>Plakobranchus</taxon>
    </lineage>
</organism>
<dbReference type="Pfam" id="PF00059">
    <property type="entry name" value="Lectin_C"/>
    <property type="match status" value="1"/>
</dbReference>
<evidence type="ECO:0000313" key="2">
    <source>
        <dbReference type="EMBL" id="GFO15288.1"/>
    </source>
</evidence>
<dbReference type="EMBL" id="BLXT01004605">
    <property type="protein sequence ID" value="GFO15288.1"/>
    <property type="molecule type" value="Genomic_DNA"/>
</dbReference>
<sequence length="362" mass="40382">MDDVESLSISGPRPYSKKGDLEVLASISKWDPTPLPLNGLDDTVANVTGSFRDGKKELVISWKLPIFRLSQEYRCTSQGTDMNGQPVTTFETITVNTEASDVNDARDADELNRLSDRIDDLVANSSLQAKEDFHAIESQIQDLESSFALKFQDVESQFDKQQESMNRSAETVENLDKALQNISEKLFYLQQSVTQQQTNKDQAVFNSFLKARLPFDFSTIFKGKIYFISKTIADFEIADAASSCELYGGYLVEIDDEEELKFVSDFVSQTGKGVRYFTGANDLNMEGYFEFYHSKKPMPSSLSLWNEGEPNSMVLTLRSPLNIGLGIPIIDSLVGGEDCTEILGKLNDVTCGLPGKYVCESQ</sequence>
<dbReference type="Gene3D" id="3.10.100.10">
    <property type="entry name" value="Mannose-Binding Protein A, subunit A"/>
    <property type="match status" value="1"/>
</dbReference>
<protein>
    <submittedName>
        <fullName evidence="2">Cd209 antigen</fullName>
    </submittedName>
</protein>
<dbReference type="CDD" id="cd00037">
    <property type="entry name" value="CLECT"/>
    <property type="match status" value="1"/>
</dbReference>
<feature type="domain" description="C-type lectin" evidence="1">
    <location>
        <begin position="221"/>
        <end position="360"/>
    </location>
</feature>
<dbReference type="InterPro" id="IPR001304">
    <property type="entry name" value="C-type_lectin-like"/>
</dbReference>
<dbReference type="InterPro" id="IPR050111">
    <property type="entry name" value="C-type_lectin/snaclec_domain"/>
</dbReference>
<evidence type="ECO:0000259" key="1">
    <source>
        <dbReference type="PROSITE" id="PS50041"/>
    </source>
</evidence>
<keyword evidence="3" id="KW-1185">Reference proteome</keyword>
<accession>A0AAV4B801</accession>
<name>A0AAV4B801_9GAST</name>
<dbReference type="PROSITE" id="PS50041">
    <property type="entry name" value="C_TYPE_LECTIN_2"/>
    <property type="match status" value="1"/>
</dbReference>
<gene>
    <name evidence="2" type="ORF">PoB_004179300</name>
</gene>
<dbReference type="InterPro" id="IPR016186">
    <property type="entry name" value="C-type_lectin-like/link_sf"/>
</dbReference>
<dbReference type="AlphaFoldDB" id="A0AAV4B801"/>